<proteinExistence type="predicted"/>
<reference evidence="1 2" key="1">
    <citation type="submission" date="2016-09" db="EMBL/GenBank/DDBJ databases">
        <title>Pseudonocardia autotrophica DSM535, a candidate organism with high potential of specific P450 cytochromes.</title>
        <authorList>
            <person name="Grumaz C."/>
            <person name="Vainshtein Y."/>
            <person name="Kirstahler P."/>
            <person name="Sohn K."/>
        </authorList>
    </citation>
    <scope>NUCLEOTIDE SEQUENCE [LARGE SCALE GENOMIC DNA]</scope>
    <source>
        <strain evidence="1 2">DSM 535</strain>
    </source>
</reference>
<evidence type="ECO:0000313" key="2">
    <source>
        <dbReference type="Proteomes" id="UP000194360"/>
    </source>
</evidence>
<accession>A0A1Y2MIN7</accession>
<comment type="caution">
    <text evidence="1">The sequence shown here is derived from an EMBL/GenBank/DDBJ whole genome shotgun (WGS) entry which is preliminary data.</text>
</comment>
<organism evidence="1 2">
    <name type="scientific">Pseudonocardia autotrophica</name>
    <name type="common">Amycolata autotrophica</name>
    <name type="synonym">Nocardia autotrophica</name>
    <dbReference type="NCBI Taxonomy" id="2074"/>
    <lineage>
        <taxon>Bacteria</taxon>
        <taxon>Bacillati</taxon>
        <taxon>Actinomycetota</taxon>
        <taxon>Actinomycetes</taxon>
        <taxon>Pseudonocardiales</taxon>
        <taxon>Pseudonocardiaceae</taxon>
        <taxon>Pseudonocardia</taxon>
    </lineage>
</organism>
<protein>
    <submittedName>
        <fullName evidence="1">Uncharacterized protein</fullName>
    </submittedName>
</protein>
<gene>
    <name evidence="1" type="ORF">BG845_06445</name>
</gene>
<dbReference type="Proteomes" id="UP000194360">
    <property type="component" value="Unassembled WGS sequence"/>
</dbReference>
<dbReference type="EMBL" id="MIGB01000062">
    <property type="protein sequence ID" value="OSY34931.1"/>
    <property type="molecule type" value="Genomic_DNA"/>
</dbReference>
<name>A0A1Y2MIN7_PSEAH</name>
<sequence>MDPDLVRHVVATTGLPREVAARVVADVVAHFAETTEQFVRRKHRELQARGLRNDEIWPRIGAELGTRVVAPGEVSARRLRRIVYG</sequence>
<dbReference type="STRING" id="2074.BG845_06445"/>
<dbReference type="AlphaFoldDB" id="A0A1Y2MIN7"/>
<evidence type="ECO:0000313" key="1">
    <source>
        <dbReference type="EMBL" id="OSY34931.1"/>
    </source>
</evidence>
<dbReference type="RefSeq" id="WP_211286644.1">
    <property type="nucleotide sequence ID" value="NZ_AP018920.1"/>
</dbReference>
<keyword evidence="2" id="KW-1185">Reference proteome</keyword>